<accession>A0A9J5ZL61</accession>
<proteinExistence type="predicted"/>
<evidence type="ECO:0000313" key="3">
    <source>
        <dbReference type="Proteomes" id="UP000824120"/>
    </source>
</evidence>
<feature type="compositionally biased region" description="Polar residues" evidence="1">
    <location>
        <begin position="1"/>
        <end position="17"/>
    </location>
</feature>
<dbReference type="SUPFAM" id="SSF56399">
    <property type="entry name" value="ADP-ribosylation"/>
    <property type="match status" value="1"/>
</dbReference>
<evidence type="ECO:0000313" key="2">
    <source>
        <dbReference type="EMBL" id="KAG5612877.1"/>
    </source>
</evidence>
<feature type="region of interest" description="Disordered" evidence="1">
    <location>
        <begin position="1"/>
        <end position="31"/>
    </location>
</feature>
<comment type="caution">
    <text evidence="2">The sequence shown here is derived from an EMBL/GenBank/DDBJ whole genome shotgun (WGS) entry which is preliminary data.</text>
</comment>
<organism evidence="2 3">
    <name type="scientific">Solanum commersonii</name>
    <name type="common">Commerson's wild potato</name>
    <name type="synonym">Commerson's nightshade</name>
    <dbReference type="NCBI Taxonomy" id="4109"/>
    <lineage>
        <taxon>Eukaryota</taxon>
        <taxon>Viridiplantae</taxon>
        <taxon>Streptophyta</taxon>
        <taxon>Embryophyta</taxon>
        <taxon>Tracheophyta</taxon>
        <taxon>Spermatophyta</taxon>
        <taxon>Magnoliopsida</taxon>
        <taxon>eudicotyledons</taxon>
        <taxon>Gunneridae</taxon>
        <taxon>Pentapetalae</taxon>
        <taxon>asterids</taxon>
        <taxon>lamiids</taxon>
        <taxon>Solanales</taxon>
        <taxon>Solanaceae</taxon>
        <taxon>Solanoideae</taxon>
        <taxon>Solaneae</taxon>
        <taxon>Solanum</taxon>
    </lineage>
</organism>
<protein>
    <recommendedName>
        <fullName evidence="4">Poly [ADP-ribose] polymerase</fullName>
    </recommendedName>
</protein>
<dbReference type="PANTHER" id="PTHR32263:SF22">
    <property type="entry name" value="PARP CATALYTIC DOMAIN-CONTAINING PROTEIN"/>
    <property type="match status" value="1"/>
</dbReference>
<dbReference type="EMBL" id="JACXVP010000004">
    <property type="protein sequence ID" value="KAG5612877.1"/>
    <property type="molecule type" value="Genomic_DNA"/>
</dbReference>
<evidence type="ECO:0000256" key="1">
    <source>
        <dbReference type="SAM" id="MobiDB-lite"/>
    </source>
</evidence>
<dbReference type="AlphaFoldDB" id="A0A9J5ZL61"/>
<dbReference type="PANTHER" id="PTHR32263">
    <property type="entry name" value="INACTIVE POLY [ADP-RIBOSE] POLYMERASE SRO4-RELATED"/>
    <property type="match status" value="1"/>
</dbReference>
<dbReference type="OrthoDB" id="6133115at2759"/>
<gene>
    <name evidence="2" type="ORF">H5410_024158</name>
</gene>
<reference evidence="2 3" key="1">
    <citation type="submission" date="2020-09" db="EMBL/GenBank/DDBJ databases">
        <title>De no assembly of potato wild relative species, Solanum commersonii.</title>
        <authorList>
            <person name="Cho K."/>
        </authorList>
    </citation>
    <scope>NUCLEOTIDE SEQUENCE [LARGE SCALE GENOMIC DNA]</scope>
    <source>
        <strain evidence="2">LZ3.2</strain>
        <tissue evidence="2">Leaf</tissue>
    </source>
</reference>
<dbReference type="Gene3D" id="3.90.228.10">
    <property type="match status" value="1"/>
</dbReference>
<dbReference type="Proteomes" id="UP000824120">
    <property type="component" value="Chromosome 4"/>
</dbReference>
<evidence type="ECO:0008006" key="4">
    <source>
        <dbReference type="Google" id="ProtNLM"/>
    </source>
</evidence>
<sequence>MMIGSSNDVEESQNLSLENRKNENEWGSSSRIVMTTPTPKWAGTRLMREEENVYQKLKGLLPSVMKNHVIIIAMHQCMRRGPMEKARFEVYQQNLEKVTRARGCRVDDSVCYGTSAKNVDSLMRRGFEMNSIVPASYPHGVGIYLSPFLSPQISDMMSDIDENGEKHIILCQVILGNFEKVELGYKQLFQSSADFDTGVNDLTNPKWYVKTTIISGNGKDGVDGKLKVRNEVLLLGRWPDHAQLLFQNHHNFKESGKPLRFKMYKDGFRETCNGCAHFSFCE</sequence>
<keyword evidence="3" id="KW-1185">Reference proteome</keyword>
<name>A0A9J5ZL61_SOLCO</name>
<dbReference type="InterPro" id="IPR044964">
    <property type="entry name" value="RCD1/SRO1-5"/>
</dbReference>